<keyword evidence="4" id="KW-0145">Chemotaxis</keyword>
<keyword evidence="3" id="KW-0488">Methylation</keyword>
<feature type="domain" description="HAMP" evidence="13">
    <location>
        <begin position="314"/>
        <end position="366"/>
    </location>
</feature>
<evidence type="ECO:0000256" key="3">
    <source>
        <dbReference type="ARBA" id="ARBA00022481"/>
    </source>
</evidence>
<dbReference type="SUPFAM" id="SSF103190">
    <property type="entry name" value="Sensory domain-like"/>
    <property type="match status" value="1"/>
</dbReference>
<organism evidence="14 15">
    <name type="scientific">Neobacillus paridis</name>
    <dbReference type="NCBI Taxonomy" id="2803862"/>
    <lineage>
        <taxon>Bacteria</taxon>
        <taxon>Bacillati</taxon>
        <taxon>Bacillota</taxon>
        <taxon>Bacilli</taxon>
        <taxon>Bacillales</taxon>
        <taxon>Bacillaceae</taxon>
        <taxon>Neobacillus</taxon>
    </lineage>
</organism>
<evidence type="ECO:0000313" key="15">
    <source>
        <dbReference type="Proteomes" id="UP000623967"/>
    </source>
</evidence>
<feature type="transmembrane region" description="Helical" evidence="11">
    <location>
        <begin position="293"/>
        <end position="312"/>
    </location>
</feature>
<dbReference type="PANTHER" id="PTHR32089">
    <property type="entry name" value="METHYL-ACCEPTING CHEMOTAXIS PROTEIN MCPB"/>
    <property type="match status" value="1"/>
</dbReference>
<dbReference type="SMART" id="SM00283">
    <property type="entry name" value="MA"/>
    <property type="match status" value="1"/>
</dbReference>
<gene>
    <name evidence="14" type="ORF">JK635_11995</name>
</gene>
<evidence type="ECO:0000256" key="8">
    <source>
        <dbReference type="ARBA" id="ARBA00023224"/>
    </source>
</evidence>
<dbReference type="CDD" id="cd11386">
    <property type="entry name" value="MCP_signal"/>
    <property type="match status" value="1"/>
</dbReference>
<keyword evidence="15" id="KW-1185">Reference proteome</keyword>
<sequence length="674" mass="74389">MQTKKRSKFRWRGTKTKLIAGMTAVSIIPTISIALISNTITQSITKDQVSKSTTQLTEQVSTGLNYKLEGADHQLDQLAHDMIFTEFSQKKESLKNAQILLDGAKQTDQEYAFVYFGSAKKDMIVSPKNDTLNDDYDPRKREWYIKAVEKNGDVYYSKPYKDAGTGRMVLTLSKIVQDKKGNIVGVVAIDLDMDNFSKSVDQIKIGEKGYMSIIAPDGTYIYKNKADKNTAKSINGLALWQDLQNSRQGSSEFTLKGTEKFSTFTTNNKTGWKFVSTIDNSELNASARQIRNIGWILTAIFGVLSAACAYVFGRRMAKNINVVKNALETASQGDFSERVSINTHDEFHDLADSFNNTMEQISDSLKKIEVSSKSVLDTSSHLSVITTETNAALSEVTQAIGEIAQGSGMQAKNVQTGYDQMKELTKQLDEISLASEKMNHVSKKSMELSSEGLEKVVFLTDKTALTKSSTTEVSSIIKDVDERMEEINTIIEAITKITDQTNLLSLNASIESARAGEHGRGFAVVANEVRKLAEQSKASADEIKQIVNSIKAVVKHAVEAMERTNQAVTEQDEAVNETKAIFNDILTSVQELAQKVQDVEVSVQDSQTNKETVNQEMDSITAVSEQTAAATEEVSASTEEIAATMSTFAQHANGLRDLSEQLDQEIKKFKIAKN</sequence>
<dbReference type="InterPro" id="IPR033479">
    <property type="entry name" value="dCache_1"/>
</dbReference>
<comment type="similarity">
    <text evidence="9">Belongs to the methyl-accepting chemotaxis (MCP) protein family.</text>
</comment>
<comment type="subcellular location">
    <subcellularLocation>
        <location evidence="1">Cell membrane</location>
        <topology evidence="1">Multi-pass membrane protein</topology>
    </subcellularLocation>
</comment>
<evidence type="ECO:0000256" key="10">
    <source>
        <dbReference type="PROSITE-ProRule" id="PRU00284"/>
    </source>
</evidence>
<evidence type="ECO:0000256" key="4">
    <source>
        <dbReference type="ARBA" id="ARBA00022500"/>
    </source>
</evidence>
<evidence type="ECO:0000256" key="6">
    <source>
        <dbReference type="ARBA" id="ARBA00022989"/>
    </source>
</evidence>
<evidence type="ECO:0000256" key="11">
    <source>
        <dbReference type="SAM" id="Phobius"/>
    </source>
</evidence>
<keyword evidence="7 11" id="KW-0472">Membrane</keyword>
<dbReference type="CDD" id="cd18773">
    <property type="entry name" value="PDC1_HK_sensor"/>
    <property type="match status" value="1"/>
</dbReference>
<dbReference type="PANTHER" id="PTHR32089:SF114">
    <property type="entry name" value="METHYL-ACCEPTING CHEMOTAXIS PROTEIN MCPB"/>
    <property type="match status" value="1"/>
</dbReference>
<dbReference type="Gene3D" id="3.30.450.20">
    <property type="entry name" value="PAS domain"/>
    <property type="match status" value="2"/>
</dbReference>
<accession>A0ABS1TQB5</accession>
<dbReference type="Pfam" id="PF00015">
    <property type="entry name" value="MCPsignal"/>
    <property type="match status" value="1"/>
</dbReference>
<evidence type="ECO:0000259" key="12">
    <source>
        <dbReference type="PROSITE" id="PS50111"/>
    </source>
</evidence>
<dbReference type="InterPro" id="IPR003660">
    <property type="entry name" value="HAMP_dom"/>
</dbReference>
<evidence type="ECO:0000256" key="2">
    <source>
        <dbReference type="ARBA" id="ARBA00022475"/>
    </source>
</evidence>
<dbReference type="RefSeq" id="WP_202654157.1">
    <property type="nucleotide sequence ID" value="NZ_JAESWB010000168.1"/>
</dbReference>
<keyword evidence="2" id="KW-1003">Cell membrane</keyword>
<comment type="caution">
    <text evidence="14">The sequence shown here is derived from an EMBL/GenBank/DDBJ whole genome shotgun (WGS) entry which is preliminary data.</text>
</comment>
<evidence type="ECO:0000313" key="14">
    <source>
        <dbReference type="EMBL" id="MBL4952934.1"/>
    </source>
</evidence>
<keyword evidence="8 10" id="KW-0807">Transducer</keyword>
<dbReference type="Gene3D" id="1.10.8.500">
    <property type="entry name" value="HAMP domain in histidine kinase"/>
    <property type="match status" value="1"/>
</dbReference>
<evidence type="ECO:0000256" key="9">
    <source>
        <dbReference type="ARBA" id="ARBA00029447"/>
    </source>
</evidence>
<feature type="domain" description="Methyl-accepting transducer" evidence="12">
    <location>
        <begin position="385"/>
        <end position="642"/>
    </location>
</feature>
<dbReference type="SUPFAM" id="SSF58104">
    <property type="entry name" value="Methyl-accepting chemotaxis protein (MCP) signaling domain"/>
    <property type="match status" value="1"/>
</dbReference>
<evidence type="ECO:0000256" key="5">
    <source>
        <dbReference type="ARBA" id="ARBA00022692"/>
    </source>
</evidence>
<keyword evidence="6 11" id="KW-1133">Transmembrane helix</keyword>
<name>A0ABS1TQB5_9BACI</name>
<evidence type="ECO:0000256" key="7">
    <source>
        <dbReference type="ARBA" id="ARBA00023136"/>
    </source>
</evidence>
<keyword evidence="5 11" id="KW-0812">Transmembrane</keyword>
<dbReference type="PROSITE" id="PS50111">
    <property type="entry name" value="CHEMOTAXIS_TRANSDUC_2"/>
    <property type="match status" value="1"/>
</dbReference>
<dbReference type="InterPro" id="IPR029151">
    <property type="entry name" value="Sensor-like_sf"/>
</dbReference>
<dbReference type="CDD" id="cd06225">
    <property type="entry name" value="HAMP"/>
    <property type="match status" value="1"/>
</dbReference>
<dbReference type="Pfam" id="PF02743">
    <property type="entry name" value="dCache_1"/>
    <property type="match status" value="1"/>
</dbReference>
<dbReference type="EMBL" id="JAESWB010000168">
    <property type="protein sequence ID" value="MBL4952934.1"/>
    <property type="molecule type" value="Genomic_DNA"/>
</dbReference>
<dbReference type="Pfam" id="PF00672">
    <property type="entry name" value="HAMP"/>
    <property type="match status" value="1"/>
</dbReference>
<dbReference type="SMART" id="SM00304">
    <property type="entry name" value="HAMP"/>
    <property type="match status" value="1"/>
</dbReference>
<protein>
    <submittedName>
        <fullName evidence="14">Methyl-accepting chemotaxis protein</fullName>
    </submittedName>
</protein>
<dbReference type="PROSITE" id="PS50885">
    <property type="entry name" value="HAMP"/>
    <property type="match status" value="1"/>
</dbReference>
<proteinExistence type="inferred from homology"/>
<evidence type="ECO:0000256" key="1">
    <source>
        <dbReference type="ARBA" id="ARBA00004651"/>
    </source>
</evidence>
<reference evidence="14 15" key="1">
    <citation type="submission" date="2021-01" db="EMBL/GenBank/DDBJ databases">
        <title>Genome public.</title>
        <authorList>
            <person name="Liu C."/>
            <person name="Sun Q."/>
        </authorList>
    </citation>
    <scope>NUCLEOTIDE SEQUENCE [LARGE SCALE GENOMIC DNA]</scope>
    <source>
        <strain evidence="14 15">YIM B02564</strain>
    </source>
</reference>
<dbReference type="InterPro" id="IPR004089">
    <property type="entry name" value="MCPsignal_dom"/>
</dbReference>
<dbReference type="Proteomes" id="UP000623967">
    <property type="component" value="Unassembled WGS sequence"/>
</dbReference>
<dbReference type="CDD" id="cd12912">
    <property type="entry name" value="PDC2_MCP_like"/>
    <property type="match status" value="1"/>
</dbReference>
<dbReference type="Gene3D" id="1.10.287.950">
    <property type="entry name" value="Methyl-accepting chemotaxis protein"/>
    <property type="match status" value="1"/>
</dbReference>
<evidence type="ECO:0000259" key="13">
    <source>
        <dbReference type="PROSITE" id="PS50885"/>
    </source>
</evidence>